<proteinExistence type="predicted"/>
<dbReference type="RefSeq" id="WP_176443794.1">
    <property type="nucleotide sequence ID" value="NZ_CP041334.1"/>
</dbReference>
<reference evidence="3 4" key="1">
    <citation type="submission" date="2019-06" db="EMBL/GenBank/DDBJ databases">
        <title>Complete genome sequence of Haemophilus parasuis HPS412.</title>
        <authorList>
            <person name="Yang S."/>
            <person name="Huang C."/>
        </authorList>
    </citation>
    <scope>NUCLEOTIDE SEQUENCE [LARGE SCALE GENOMIC DNA]</scope>
    <source>
        <strain evidence="3 4">HPS412</strain>
    </source>
</reference>
<dbReference type="AlphaFoldDB" id="A0A859IHX5"/>
<gene>
    <name evidence="3" type="ORF">FLK62_08750</name>
</gene>
<evidence type="ECO:0000313" key="3">
    <source>
        <dbReference type="EMBL" id="QKY73314.1"/>
    </source>
</evidence>
<evidence type="ECO:0000313" key="4">
    <source>
        <dbReference type="Proteomes" id="UP000509790"/>
    </source>
</evidence>
<name>A0A859IHX5_GLAPU</name>
<feature type="compositionally biased region" description="Basic and acidic residues" evidence="1">
    <location>
        <begin position="69"/>
        <end position="89"/>
    </location>
</feature>
<feature type="transmembrane region" description="Helical" evidence="2">
    <location>
        <begin position="320"/>
        <end position="341"/>
    </location>
</feature>
<sequence>MADVIDTLAIDIVANDSFTAVAKPFLALLERMEQELDSNAKALDEANKSVEGLSTTVAELNDATSEVSKSQDKHTKALEKNEKQSKKNEKAAKNLLDGVLGFGKALGAISTMIMAGIGLDRLVKQTSQANQELDSMAKNIGMSSRSLASWQGAAEAMGGSASGMANTLMGLSGALTRFQVMGDASVIPFFNALGVAPLDAMGNIRKLEDIMLELADKFSKMDRGTALVMAQGLGIDEETFNTLAQGKEAYQEMLAYQSKIYKSNQDDIETSKKLNKSVSMLNQQFDGLKLMIANAAAPALLTISELTTKFFEFLSRNENLVKGIFMGIAGAMTAVLIPTLLSGTKATLAFMAPFLPAILIVTALAVAFGLLYDDYKKWAEGGNSLFNWGAFIKWFDKANFSVRSLVDGFTYLLTEYEDWNALAEDGRSWLKLKGFIDENGLSVGSLATGFKNLGEDIVEYLMPVFDRLLGILYKIITLDLEGAWEEVKSLGSDSVDWVTQKTKDAWGSIQNWWNGVEERAPEAFDKAAQIQSSDEASLTQQSKNAGFVDTKKGFSKGNFVFEGQKSAKGLTQEETGALAAQMVKRESGGNLRAENQYGYLGLYQFGAAALVDAGLIDDAKYRAAVRKYGKGLSNGSDADVHKAFLADSSNWTIKGGREAFLSSKAIQDNAIVALMNKNVGYLGSTYQGSAEHKAGLLMAAHLKGAGGAKAFANSGIDSSDGNGTKISDYYNTGQKAIQLAKQSKPIQSKSIDWNAPVGGYMVATALNATQQARQTMQNLAQPQNINNNQRTEVVINGGVNVHSSASTITGTTQDAVYGLKTSMSGLQFNTGLV</sequence>
<evidence type="ECO:0000256" key="1">
    <source>
        <dbReference type="SAM" id="MobiDB-lite"/>
    </source>
</evidence>
<feature type="region of interest" description="Disordered" evidence="1">
    <location>
        <begin position="62"/>
        <end position="89"/>
    </location>
</feature>
<evidence type="ECO:0000256" key="2">
    <source>
        <dbReference type="SAM" id="Phobius"/>
    </source>
</evidence>
<organism evidence="3 4">
    <name type="scientific">Glaesserella parasuis</name>
    <name type="common">Haemophilus parasuis</name>
    <dbReference type="NCBI Taxonomy" id="738"/>
    <lineage>
        <taxon>Bacteria</taxon>
        <taxon>Pseudomonadati</taxon>
        <taxon>Pseudomonadota</taxon>
        <taxon>Gammaproteobacteria</taxon>
        <taxon>Pasteurellales</taxon>
        <taxon>Pasteurellaceae</taxon>
        <taxon>Glaesserella</taxon>
    </lineage>
</organism>
<protein>
    <submittedName>
        <fullName evidence="3">Peptidoglycan-binding protein LysM</fullName>
    </submittedName>
</protein>
<dbReference type="EMBL" id="CP041334">
    <property type="protein sequence ID" value="QKY73314.1"/>
    <property type="molecule type" value="Genomic_DNA"/>
</dbReference>
<keyword evidence="2" id="KW-1133">Transmembrane helix</keyword>
<accession>A0A859IHX5</accession>
<keyword evidence="2" id="KW-0472">Membrane</keyword>
<feature type="transmembrane region" description="Helical" evidence="2">
    <location>
        <begin position="347"/>
        <end position="372"/>
    </location>
</feature>
<keyword evidence="2" id="KW-0812">Transmembrane</keyword>
<dbReference type="Proteomes" id="UP000509790">
    <property type="component" value="Chromosome"/>
</dbReference>